<dbReference type="AlphaFoldDB" id="A0A0A3J4K4"/>
<evidence type="ECO:0000256" key="3">
    <source>
        <dbReference type="ARBA" id="ARBA00022490"/>
    </source>
</evidence>
<gene>
    <name evidence="8" type="ORF">CD30_13690</name>
</gene>
<keyword evidence="8" id="KW-0282">Flagellum</keyword>
<comment type="caution">
    <text evidence="8">The sequence shown here is derived from an EMBL/GenBank/DDBJ whole genome shotgun (WGS) entry which is preliminary data.</text>
</comment>
<organism evidence="8 9">
    <name type="scientific">Ureibacillus massiliensis 4400831 = CIP 108448 = CCUG 49529</name>
    <dbReference type="NCBI Taxonomy" id="1211035"/>
    <lineage>
        <taxon>Bacteria</taxon>
        <taxon>Bacillati</taxon>
        <taxon>Bacillota</taxon>
        <taxon>Bacilli</taxon>
        <taxon>Bacillales</taxon>
        <taxon>Caryophanaceae</taxon>
        <taxon>Ureibacillus</taxon>
    </lineage>
</organism>
<name>A0A0A3J4K4_9BACL</name>
<dbReference type="GO" id="GO:0071973">
    <property type="term" value="P:bacterial-type flagellum-dependent cell motility"/>
    <property type="evidence" value="ECO:0007669"/>
    <property type="project" value="TreeGrafter"/>
</dbReference>
<evidence type="ECO:0000256" key="2">
    <source>
        <dbReference type="ARBA" id="ARBA00008787"/>
    </source>
</evidence>
<dbReference type="EMBL" id="JPVQ01000026">
    <property type="protein sequence ID" value="KGR90108.1"/>
    <property type="molecule type" value="Genomic_DNA"/>
</dbReference>
<dbReference type="SUPFAM" id="SSF101116">
    <property type="entry name" value="Flagellar export chaperone FliS"/>
    <property type="match status" value="1"/>
</dbReference>
<keyword evidence="8" id="KW-0969">Cilium</keyword>
<dbReference type="PANTHER" id="PTHR34773">
    <property type="entry name" value="FLAGELLAR SECRETION CHAPERONE FLIS"/>
    <property type="match status" value="1"/>
</dbReference>
<reference evidence="8 9" key="1">
    <citation type="submission" date="2014-02" db="EMBL/GenBank/DDBJ databases">
        <title>Draft genome sequence of Lysinibacillus massiliensis CCUG 49529.</title>
        <authorList>
            <person name="Zhang F."/>
            <person name="Wang G."/>
            <person name="Zhang L."/>
        </authorList>
    </citation>
    <scope>NUCLEOTIDE SEQUENCE [LARGE SCALE GENOMIC DNA]</scope>
    <source>
        <strain evidence="8 9">CCUG 49529</strain>
    </source>
</reference>
<feature type="coiled-coil region" evidence="7">
    <location>
        <begin position="36"/>
        <end position="68"/>
    </location>
</feature>
<keyword evidence="9" id="KW-1185">Reference proteome</keyword>
<dbReference type="RefSeq" id="WP_036177795.1">
    <property type="nucleotide sequence ID" value="NZ_AVCZ01000026.1"/>
</dbReference>
<dbReference type="eggNOG" id="COG1516">
    <property type="taxonomic scope" value="Bacteria"/>
</dbReference>
<dbReference type="PIRSF" id="PIRSF039090">
    <property type="entry name" value="Flis"/>
    <property type="match status" value="1"/>
</dbReference>
<evidence type="ECO:0000313" key="8">
    <source>
        <dbReference type="EMBL" id="KGR90108.1"/>
    </source>
</evidence>
<dbReference type="PANTHER" id="PTHR34773:SF1">
    <property type="entry name" value="FLAGELLAR SECRETION CHAPERONE FLIS"/>
    <property type="match status" value="1"/>
</dbReference>
<dbReference type="OrthoDB" id="1524959at2"/>
<keyword evidence="4 6" id="KW-1005">Bacterial flagellum biogenesis</keyword>
<dbReference type="Gene3D" id="1.20.120.340">
    <property type="entry name" value="Flagellar protein FliS"/>
    <property type="match status" value="1"/>
</dbReference>
<proteinExistence type="inferred from homology"/>
<dbReference type="NCBIfam" id="TIGR00208">
    <property type="entry name" value="fliS"/>
    <property type="match status" value="1"/>
</dbReference>
<dbReference type="Pfam" id="PF02561">
    <property type="entry name" value="FliS"/>
    <property type="match status" value="1"/>
</dbReference>
<dbReference type="GO" id="GO:0005829">
    <property type="term" value="C:cytosol"/>
    <property type="evidence" value="ECO:0007669"/>
    <property type="project" value="UniProtKB-SubCell"/>
</dbReference>
<dbReference type="InterPro" id="IPR036584">
    <property type="entry name" value="FliS_sf"/>
</dbReference>
<evidence type="ECO:0000256" key="6">
    <source>
        <dbReference type="PIRNR" id="PIRNR039090"/>
    </source>
</evidence>
<keyword evidence="7" id="KW-0175">Coiled coil</keyword>
<dbReference type="Proteomes" id="UP000030595">
    <property type="component" value="Unassembled WGS sequence"/>
</dbReference>
<dbReference type="GO" id="GO:0044780">
    <property type="term" value="P:bacterial-type flagellum assembly"/>
    <property type="evidence" value="ECO:0007669"/>
    <property type="project" value="InterPro"/>
</dbReference>
<protein>
    <recommendedName>
        <fullName evidence="6">Flagellar secretion chaperone FliS</fullName>
    </recommendedName>
</protein>
<evidence type="ECO:0000256" key="4">
    <source>
        <dbReference type="ARBA" id="ARBA00022795"/>
    </source>
</evidence>
<sequence>MAVQNSALNAYKQNSVTTASPGELTLMLYNGCLKFLSQAKKAMEDKNIQNKNTNLQKAQAIIHELMSTLNMDYDISKQMLPLYEYMNRRLLEANLKNDTTIIDEVIGLTTEFRDTWKQVIQITRQQQFSNSQQV</sequence>
<comment type="subcellular location">
    <subcellularLocation>
        <location evidence="1 6">Cytoplasm</location>
        <location evidence="1 6">Cytosol</location>
    </subcellularLocation>
</comment>
<evidence type="ECO:0000256" key="1">
    <source>
        <dbReference type="ARBA" id="ARBA00004514"/>
    </source>
</evidence>
<keyword evidence="3 6" id="KW-0963">Cytoplasm</keyword>
<evidence type="ECO:0000256" key="5">
    <source>
        <dbReference type="ARBA" id="ARBA00023186"/>
    </source>
</evidence>
<keyword evidence="8" id="KW-0966">Cell projection</keyword>
<comment type="similarity">
    <text evidence="2 6">Belongs to the FliS family.</text>
</comment>
<dbReference type="CDD" id="cd16098">
    <property type="entry name" value="FliS"/>
    <property type="match status" value="1"/>
</dbReference>
<keyword evidence="5" id="KW-0143">Chaperone</keyword>
<accession>A0A0A3J4K4</accession>
<dbReference type="InterPro" id="IPR003713">
    <property type="entry name" value="FliS"/>
</dbReference>
<evidence type="ECO:0000256" key="7">
    <source>
        <dbReference type="SAM" id="Coils"/>
    </source>
</evidence>
<evidence type="ECO:0000313" key="9">
    <source>
        <dbReference type="Proteomes" id="UP000030595"/>
    </source>
</evidence>